<accession>A0A3S9PLK9</accession>
<gene>
    <name evidence="1" type="ORF">EKH77_20295</name>
</gene>
<dbReference type="EMBL" id="CP034587">
    <property type="protein sequence ID" value="AZQ73241.1"/>
    <property type="molecule type" value="Genomic_DNA"/>
</dbReference>
<dbReference type="Proteomes" id="UP000267900">
    <property type="component" value="Chromosome"/>
</dbReference>
<proteinExistence type="predicted"/>
<reference evidence="1 2" key="1">
    <citation type="submission" date="2018-12" db="EMBL/GenBank/DDBJ databases">
        <title>The whole draft genome of Streptomyce luteoverticillatus CGMCC 15060.</title>
        <authorList>
            <person name="Feng Z."/>
            <person name="Chen G."/>
            <person name="Zhang J."/>
            <person name="Zhu H."/>
            <person name="Yu X."/>
            <person name="Zhang W."/>
            <person name="Zhang X."/>
        </authorList>
    </citation>
    <scope>NUCLEOTIDE SEQUENCE [LARGE SCALE GENOMIC DNA]</scope>
    <source>
        <strain evidence="1 2">CGMCC 15060</strain>
    </source>
</reference>
<evidence type="ECO:0000313" key="1">
    <source>
        <dbReference type="EMBL" id="AZQ73241.1"/>
    </source>
</evidence>
<dbReference type="AlphaFoldDB" id="A0A3S9PLK9"/>
<evidence type="ECO:0000313" key="2">
    <source>
        <dbReference type="Proteomes" id="UP000267900"/>
    </source>
</evidence>
<keyword evidence="2" id="KW-1185">Reference proteome</keyword>
<dbReference type="OrthoDB" id="4275475at2"/>
<name>A0A3S9PLK9_STRLT</name>
<organism evidence="1 2">
    <name type="scientific">Streptomyces luteoverticillatus</name>
    <name type="common">Streptoverticillium luteoverticillatus</name>
    <dbReference type="NCBI Taxonomy" id="66425"/>
    <lineage>
        <taxon>Bacteria</taxon>
        <taxon>Bacillati</taxon>
        <taxon>Actinomycetota</taxon>
        <taxon>Actinomycetes</taxon>
        <taxon>Kitasatosporales</taxon>
        <taxon>Streptomycetaceae</taxon>
        <taxon>Streptomyces</taxon>
    </lineage>
</organism>
<sequence length="63" mass="6766">MAAGTDEWEYVTYAPHGAKCSVCRRDVKPLDPVRRGTIQQAAGPPVAVYRHAGQCPRRGTAAA</sequence>
<protein>
    <submittedName>
        <fullName evidence="1">Uncharacterized protein</fullName>
    </submittedName>
</protein>